<feature type="transmembrane region" description="Helical" evidence="2">
    <location>
        <begin position="557"/>
        <end position="575"/>
    </location>
</feature>
<protein>
    <submittedName>
        <fullName evidence="3">Uncharacterized protein</fullName>
    </submittedName>
</protein>
<organism evidence="3 4">
    <name type="scientific">Candolleomyces aberdarensis</name>
    <dbReference type="NCBI Taxonomy" id="2316362"/>
    <lineage>
        <taxon>Eukaryota</taxon>
        <taxon>Fungi</taxon>
        <taxon>Dikarya</taxon>
        <taxon>Basidiomycota</taxon>
        <taxon>Agaricomycotina</taxon>
        <taxon>Agaricomycetes</taxon>
        <taxon>Agaricomycetidae</taxon>
        <taxon>Agaricales</taxon>
        <taxon>Agaricineae</taxon>
        <taxon>Psathyrellaceae</taxon>
        <taxon>Candolleomyces</taxon>
    </lineage>
</organism>
<sequence length="705" mass="80322">MSNSKNLDPGPSRTRTQRTSVSCKCTTATVGAILALVAYAVFVKIAWEFYWNMREPHYWMYSDKTAEEVQDWSAVVRPLVDRNQKFDIAATVWARKPHQYRESYGLTKDQPLDEPIFSGVVFRGVTFMDEHVHAKVNLSIPLKTFKEKHLENWDLRASFKLLPQSSSLLRYMKTFTTWHPPAYFLTFPPISQGNDPRHSVADSYGVTVPLIDFHPVKSSCGKSFGIQTRGDAESEDSEREAIFVSTKGKSLLDYHPYVVTRTDLRVVRMERLYDRYAYERHQNNLQLITMDLNGCPAGSGGDGRWCYRSFRSRANCETEIELEIPDENTGLNTTQFAYAPYLHVNRQSRGPLDLIAMPLNREGCPDTPAVEDHLNVTWNIAYSGSTAEKLEFSEFIAFSRFNLTDTEFNKAQAQQSVENIARFHGHKFSSQSHVGRKMMADLIRSILIFIRFPLQIQYWYTRNTTVGISTVRSYLLAVALTLYFIHDIWESGAFEPDISSMRTIYRISGAFSCGLLISIGILTTTLRLEFVKQRPFVRVLPASHLERASRRLESRGGMRWMFTVLAGSFALYLIAPFRDFHLITPLGPRPDPSPGWITPRDMEVLIMYPLTFSGLIFQMVMNYKAKTFAGDYKVAAWAEFVEVLLRLAPHTLSWISKSVGGAPDVLRDGFTLEDLVYMCAVGAFAIQANIYPGVRQDIEDEGNPL</sequence>
<name>A0A4Q2DPE4_9AGAR</name>
<keyword evidence="2" id="KW-1133">Transmembrane helix</keyword>
<dbReference type="OrthoDB" id="2548253at2759"/>
<feature type="transmembrane region" description="Helical" evidence="2">
    <location>
        <begin position="605"/>
        <end position="623"/>
    </location>
</feature>
<dbReference type="Proteomes" id="UP000290288">
    <property type="component" value="Unassembled WGS sequence"/>
</dbReference>
<comment type="caution">
    <text evidence="3">The sequence shown here is derived from an EMBL/GenBank/DDBJ whole genome shotgun (WGS) entry which is preliminary data.</text>
</comment>
<evidence type="ECO:0000313" key="3">
    <source>
        <dbReference type="EMBL" id="RXW21883.1"/>
    </source>
</evidence>
<reference evidence="3 4" key="1">
    <citation type="submission" date="2019-01" db="EMBL/GenBank/DDBJ databases">
        <title>Draft genome sequence of Psathyrella aberdarensis IHI B618.</title>
        <authorList>
            <person name="Buettner E."/>
            <person name="Kellner H."/>
        </authorList>
    </citation>
    <scope>NUCLEOTIDE SEQUENCE [LARGE SCALE GENOMIC DNA]</scope>
    <source>
        <strain evidence="3 4">IHI B618</strain>
    </source>
</reference>
<keyword evidence="2" id="KW-0812">Transmembrane</keyword>
<gene>
    <name evidence="3" type="ORF">EST38_g3958</name>
</gene>
<feature type="region of interest" description="Disordered" evidence="1">
    <location>
        <begin position="1"/>
        <end position="20"/>
    </location>
</feature>
<dbReference type="EMBL" id="SDEE01000091">
    <property type="protein sequence ID" value="RXW21883.1"/>
    <property type="molecule type" value="Genomic_DNA"/>
</dbReference>
<dbReference type="AlphaFoldDB" id="A0A4Q2DPE4"/>
<accession>A0A4Q2DPE4</accession>
<keyword evidence="2" id="KW-0472">Membrane</keyword>
<evidence type="ECO:0000256" key="1">
    <source>
        <dbReference type="SAM" id="MobiDB-lite"/>
    </source>
</evidence>
<proteinExistence type="predicted"/>
<keyword evidence="4" id="KW-1185">Reference proteome</keyword>
<evidence type="ECO:0000313" key="4">
    <source>
        <dbReference type="Proteomes" id="UP000290288"/>
    </source>
</evidence>
<feature type="transmembrane region" description="Helical" evidence="2">
    <location>
        <begin position="505"/>
        <end position="528"/>
    </location>
</feature>
<evidence type="ECO:0000256" key="2">
    <source>
        <dbReference type="SAM" id="Phobius"/>
    </source>
</evidence>
<feature type="transmembrane region" description="Helical" evidence="2">
    <location>
        <begin position="21"/>
        <end position="47"/>
    </location>
</feature>